<dbReference type="EMBL" id="JAZGQK010000033">
    <property type="protein sequence ID" value="MEE6262959.1"/>
    <property type="molecule type" value="Genomic_DNA"/>
</dbReference>
<feature type="region of interest" description="Disordered" evidence="1">
    <location>
        <begin position="64"/>
        <end position="83"/>
    </location>
</feature>
<keyword evidence="2" id="KW-0472">Membrane</keyword>
<feature type="transmembrane region" description="Helical" evidence="2">
    <location>
        <begin position="29"/>
        <end position="53"/>
    </location>
</feature>
<keyword evidence="4" id="KW-1185">Reference proteome</keyword>
<evidence type="ECO:0000256" key="1">
    <source>
        <dbReference type="SAM" id="MobiDB-lite"/>
    </source>
</evidence>
<dbReference type="RefSeq" id="WP_331217895.1">
    <property type="nucleotide sequence ID" value="NZ_JAZGQK010000033.1"/>
</dbReference>
<sequence length="83" mass="8702">MPPADLPQDPAAFHGRRSAVSGRYAAGQLLAAIVVLIVALPLLPLILLIVAWIRLRDRAAARATRRDSEAASTRAGMPAPAAP</sequence>
<dbReference type="Proteomes" id="UP001332243">
    <property type="component" value="Unassembled WGS sequence"/>
</dbReference>
<name>A0ABU7S3F9_9ACTN</name>
<organism evidence="3 4">
    <name type="scientific">Plantactinospora sonchi</name>
    <dbReference type="NCBI Taxonomy" id="1544735"/>
    <lineage>
        <taxon>Bacteria</taxon>
        <taxon>Bacillati</taxon>
        <taxon>Actinomycetota</taxon>
        <taxon>Actinomycetes</taxon>
        <taxon>Micromonosporales</taxon>
        <taxon>Micromonosporaceae</taxon>
        <taxon>Plantactinospora</taxon>
    </lineage>
</organism>
<accession>A0ABU7S3F9</accession>
<evidence type="ECO:0000256" key="2">
    <source>
        <dbReference type="SAM" id="Phobius"/>
    </source>
</evidence>
<reference evidence="3 4" key="1">
    <citation type="submission" date="2024-01" db="EMBL/GenBank/DDBJ databases">
        <title>Genome insights into Plantactinospora sonchi sp. nov.</title>
        <authorList>
            <person name="Wang L."/>
        </authorList>
    </citation>
    <scope>NUCLEOTIDE SEQUENCE [LARGE SCALE GENOMIC DNA]</scope>
    <source>
        <strain evidence="3 4">NEAU-QY2</strain>
    </source>
</reference>
<evidence type="ECO:0000313" key="3">
    <source>
        <dbReference type="EMBL" id="MEE6262959.1"/>
    </source>
</evidence>
<keyword evidence="2" id="KW-1133">Transmembrane helix</keyword>
<evidence type="ECO:0000313" key="4">
    <source>
        <dbReference type="Proteomes" id="UP001332243"/>
    </source>
</evidence>
<keyword evidence="2" id="KW-0812">Transmembrane</keyword>
<protein>
    <recommendedName>
        <fullName evidence="5">DUF4349 domain-containing protein</fullName>
    </recommendedName>
</protein>
<evidence type="ECO:0008006" key="5">
    <source>
        <dbReference type="Google" id="ProtNLM"/>
    </source>
</evidence>
<gene>
    <name evidence="3" type="ORF">V1633_31220</name>
</gene>
<comment type="caution">
    <text evidence="3">The sequence shown here is derived from an EMBL/GenBank/DDBJ whole genome shotgun (WGS) entry which is preliminary data.</text>
</comment>
<proteinExistence type="predicted"/>